<sequence>MPSFHWHPDRFLHGALWVCAGLAGLILVFIVMFVIMESVPALQHIGIERFAFDSSWHPGEGSFNLVPMIIGTVLITVGAIVLAGPLGFFSALFCQWYAPPLIAALYSRFIELLAGIPSVVFGFWGLVVLVPLINQWHPPGASLLAGIFILALMILPTMSLLVQSSLAQVPTEYIHGAAALGMGRWSTLRRVVIPSAKSGLWTAGLLATARALGETMAVLMVCGNVAQLPSSIFDPIRTLTANMALEMAYAVDDHRSALFVSGLALLLMVLVLMTAVHWYNRAPHHA</sequence>
<comment type="function">
    <text evidence="10">Part of the binding-protein-dependent transport system for phosphate; probably responsible for the translocation of the substrate across the membrane.</text>
</comment>
<keyword evidence="8 9" id="KW-0472">Membrane</keyword>
<evidence type="ECO:0000313" key="13">
    <source>
        <dbReference type="Proteomes" id="UP001250932"/>
    </source>
</evidence>
<organism evidence="12 13">
    <name type="scientific">Candidatus Nitronereus thalassa</name>
    <dbReference type="NCBI Taxonomy" id="3020898"/>
    <lineage>
        <taxon>Bacteria</taxon>
        <taxon>Pseudomonadati</taxon>
        <taxon>Nitrospirota</taxon>
        <taxon>Nitrospiria</taxon>
        <taxon>Nitrospirales</taxon>
        <taxon>Nitrospiraceae</taxon>
        <taxon>Candidatus Nitronereus</taxon>
    </lineage>
</organism>
<comment type="subcellular location">
    <subcellularLocation>
        <location evidence="1 9">Cell membrane</location>
        <topology evidence="1 9">Multi-pass membrane protein</topology>
    </subcellularLocation>
</comment>
<feature type="transmembrane region" description="Helical" evidence="9">
    <location>
        <begin position="65"/>
        <end position="98"/>
    </location>
</feature>
<evidence type="ECO:0000256" key="5">
    <source>
        <dbReference type="ARBA" id="ARBA00022592"/>
    </source>
</evidence>
<feature type="transmembrane region" description="Helical" evidence="9">
    <location>
        <begin position="257"/>
        <end position="279"/>
    </location>
</feature>
<feature type="transmembrane region" description="Helical" evidence="9">
    <location>
        <begin position="12"/>
        <end position="36"/>
    </location>
</feature>
<dbReference type="Pfam" id="PF00528">
    <property type="entry name" value="BPD_transp_1"/>
    <property type="match status" value="1"/>
</dbReference>
<dbReference type="Gene3D" id="1.10.3720.10">
    <property type="entry name" value="MetI-like"/>
    <property type="match status" value="1"/>
</dbReference>
<dbReference type="PANTHER" id="PTHR30425:SF1">
    <property type="entry name" value="PHOSPHATE TRANSPORT SYSTEM PERMEASE PROTEIN PSTC"/>
    <property type="match status" value="1"/>
</dbReference>
<evidence type="ECO:0000256" key="3">
    <source>
        <dbReference type="ARBA" id="ARBA00022448"/>
    </source>
</evidence>
<keyword evidence="5 10" id="KW-0592">Phosphate transport</keyword>
<feature type="transmembrane region" description="Helical" evidence="9">
    <location>
        <begin position="139"/>
        <end position="162"/>
    </location>
</feature>
<evidence type="ECO:0000256" key="10">
    <source>
        <dbReference type="RuleBase" id="RU363054"/>
    </source>
</evidence>
<dbReference type="SUPFAM" id="SSF161098">
    <property type="entry name" value="MetI-like"/>
    <property type="match status" value="1"/>
</dbReference>
<evidence type="ECO:0000259" key="11">
    <source>
        <dbReference type="PROSITE" id="PS50928"/>
    </source>
</evidence>
<dbReference type="RefSeq" id="WP_313833713.1">
    <property type="nucleotide sequence ID" value="NZ_JAQOUE010000001.1"/>
</dbReference>
<evidence type="ECO:0000256" key="2">
    <source>
        <dbReference type="ARBA" id="ARBA00007069"/>
    </source>
</evidence>
<evidence type="ECO:0000256" key="9">
    <source>
        <dbReference type="RuleBase" id="RU363032"/>
    </source>
</evidence>
<dbReference type="InterPro" id="IPR011864">
    <property type="entry name" value="Phosphate_PstC"/>
</dbReference>
<evidence type="ECO:0000256" key="6">
    <source>
        <dbReference type="ARBA" id="ARBA00022692"/>
    </source>
</evidence>
<proteinExistence type="inferred from homology"/>
<protein>
    <recommendedName>
        <fullName evidence="10">Phosphate transport system permease protein</fullName>
    </recommendedName>
</protein>
<dbReference type="InterPro" id="IPR035906">
    <property type="entry name" value="MetI-like_sf"/>
</dbReference>
<comment type="similarity">
    <text evidence="2 10">Belongs to the binding-protein-dependent transport system permease family. CysTW subfamily.</text>
</comment>
<evidence type="ECO:0000256" key="1">
    <source>
        <dbReference type="ARBA" id="ARBA00004651"/>
    </source>
</evidence>
<keyword evidence="7 9" id="KW-1133">Transmembrane helix</keyword>
<dbReference type="Proteomes" id="UP001250932">
    <property type="component" value="Unassembled WGS sequence"/>
</dbReference>
<dbReference type="InterPro" id="IPR051124">
    <property type="entry name" value="Phosphate_Transport_Permease"/>
</dbReference>
<keyword evidence="6 9" id="KW-0812">Transmembrane</keyword>
<keyword evidence="4 10" id="KW-1003">Cell membrane</keyword>
<dbReference type="NCBIfam" id="TIGR02138">
    <property type="entry name" value="phosphate_pstC"/>
    <property type="match status" value="1"/>
</dbReference>
<evidence type="ECO:0000256" key="8">
    <source>
        <dbReference type="ARBA" id="ARBA00023136"/>
    </source>
</evidence>
<dbReference type="InterPro" id="IPR000515">
    <property type="entry name" value="MetI-like"/>
</dbReference>
<evidence type="ECO:0000256" key="7">
    <source>
        <dbReference type="ARBA" id="ARBA00022989"/>
    </source>
</evidence>
<evidence type="ECO:0000313" key="12">
    <source>
        <dbReference type="EMBL" id="MDT7043198.1"/>
    </source>
</evidence>
<reference evidence="12 13" key="1">
    <citation type="journal article" date="2023" name="ISME J.">
        <title>Cultivation and genomic characterization of novel and ubiquitous marine nitrite-oxidizing bacteria from the Nitrospirales.</title>
        <authorList>
            <person name="Mueller A.J."/>
            <person name="Daebeler A."/>
            <person name="Herbold C.W."/>
            <person name="Kirkegaard R.H."/>
            <person name="Daims H."/>
        </authorList>
    </citation>
    <scope>NUCLEOTIDE SEQUENCE [LARGE SCALE GENOMIC DNA]</scope>
    <source>
        <strain evidence="12 13">EB</strain>
    </source>
</reference>
<evidence type="ECO:0000256" key="4">
    <source>
        <dbReference type="ARBA" id="ARBA00022475"/>
    </source>
</evidence>
<name>A0ABU3KA84_9BACT</name>
<comment type="caution">
    <text evidence="12">The sequence shown here is derived from an EMBL/GenBank/DDBJ whole genome shotgun (WGS) entry which is preliminary data.</text>
</comment>
<keyword evidence="13" id="KW-1185">Reference proteome</keyword>
<feature type="domain" description="ABC transmembrane type-1" evidence="11">
    <location>
        <begin position="69"/>
        <end position="276"/>
    </location>
</feature>
<dbReference type="PANTHER" id="PTHR30425">
    <property type="entry name" value="PHOSPHATE TRANSPORT SYSTEM PERMEASE PROTEIN PST"/>
    <property type="match status" value="1"/>
</dbReference>
<dbReference type="CDD" id="cd06261">
    <property type="entry name" value="TM_PBP2"/>
    <property type="match status" value="1"/>
</dbReference>
<dbReference type="PROSITE" id="PS50928">
    <property type="entry name" value="ABC_TM1"/>
    <property type="match status" value="1"/>
</dbReference>
<accession>A0ABU3KA84</accession>
<dbReference type="EMBL" id="JAQOUE010000001">
    <property type="protein sequence ID" value="MDT7043198.1"/>
    <property type="molecule type" value="Genomic_DNA"/>
</dbReference>
<gene>
    <name evidence="12" type="primary">pstC</name>
    <name evidence="12" type="ORF">PPG34_12630</name>
</gene>
<comment type="caution">
    <text evidence="10">Lacks conserved residue(s) required for the propagation of feature annotation.</text>
</comment>
<keyword evidence="3 9" id="KW-0813">Transport</keyword>
<feature type="transmembrane region" description="Helical" evidence="9">
    <location>
        <begin position="110"/>
        <end position="133"/>
    </location>
</feature>